<protein>
    <submittedName>
        <fullName evidence="2">Uncharacterized protein</fullName>
    </submittedName>
</protein>
<sequence length="149" mass="16535">MNGKIGISLLVAIVLAMMILQFAEAGYRYGGYVSRIIKMLKLKLMHLSREKLHWMRHSRCHLHGGSSHIKDQIVVFINKLHFKKSGTCKKDGKGTDHVDVGEAGSRTPIGEGVREGAIFPPTLSADGVCSAENMSPREIALQWWCTTMT</sequence>
<reference evidence="2 3" key="1">
    <citation type="submission" date="2024-08" db="EMBL/GenBank/DDBJ databases">
        <authorList>
            <person name="Cucini C."/>
            <person name="Frati F."/>
        </authorList>
    </citation>
    <scope>NUCLEOTIDE SEQUENCE [LARGE SCALE GENOMIC DNA]</scope>
</reference>
<evidence type="ECO:0000256" key="1">
    <source>
        <dbReference type="SAM" id="SignalP"/>
    </source>
</evidence>
<keyword evidence="3" id="KW-1185">Reference proteome</keyword>
<evidence type="ECO:0000313" key="2">
    <source>
        <dbReference type="EMBL" id="CAL8093168.1"/>
    </source>
</evidence>
<dbReference type="EMBL" id="CAXLJM020000026">
    <property type="protein sequence ID" value="CAL8093168.1"/>
    <property type="molecule type" value="Genomic_DNA"/>
</dbReference>
<name>A0ABP1Q850_9HEXA</name>
<accession>A0ABP1Q850</accession>
<organism evidence="2 3">
    <name type="scientific">Orchesella dallaii</name>
    <dbReference type="NCBI Taxonomy" id="48710"/>
    <lineage>
        <taxon>Eukaryota</taxon>
        <taxon>Metazoa</taxon>
        <taxon>Ecdysozoa</taxon>
        <taxon>Arthropoda</taxon>
        <taxon>Hexapoda</taxon>
        <taxon>Collembola</taxon>
        <taxon>Entomobryomorpha</taxon>
        <taxon>Entomobryoidea</taxon>
        <taxon>Orchesellidae</taxon>
        <taxon>Orchesellinae</taxon>
        <taxon>Orchesella</taxon>
    </lineage>
</organism>
<proteinExistence type="predicted"/>
<dbReference type="Proteomes" id="UP001642540">
    <property type="component" value="Unassembled WGS sequence"/>
</dbReference>
<keyword evidence="1" id="KW-0732">Signal</keyword>
<feature type="chain" id="PRO_5046688140" evidence="1">
    <location>
        <begin position="26"/>
        <end position="149"/>
    </location>
</feature>
<evidence type="ECO:0000313" key="3">
    <source>
        <dbReference type="Proteomes" id="UP001642540"/>
    </source>
</evidence>
<feature type="signal peptide" evidence="1">
    <location>
        <begin position="1"/>
        <end position="25"/>
    </location>
</feature>
<comment type="caution">
    <text evidence="2">The sequence shown here is derived from an EMBL/GenBank/DDBJ whole genome shotgun (WGS) entry which is preliminary data.</text>
</comment>
<gene>
    <name evidence="2" type="ORF">ODALV1_LOCUS8431</name>
</gene>